<dbReference type="Pfam" id="PF01636">
    <property type="entry name" value="APH"/>
    <property type="match status" value="1"/>
</dbReference>
<protein>
    <recommendedName>
        <fullName evidence="1">Aminoglycoside phosphotransferase domain-containing protein</fullName>
    </recommendedName>
</protein>
<sequence>MNPPIEDSVVCTRQNHWLLGSLYVCELVNIVPGDADSAALGDSEASRCHHAGTSAAVWSIGGTYIKVKAWRDDMQLESDTIRFVNRTCSVATPKVIFSWVDADWNRSFLIMKALEGQTLDQAWESLSTDQRMQIAQSVAQSCRALALSTSETLMTADGNGVLEPFLRSTPRDSEPSWKPQLLGPFSLAQLQSYLSQAPVIKSQAELFYFYHADLGPSNIIVRKDDLVGIIDWESAAFYPRFWLGTKPLISPGFSLRGGAKRAWAHLLVDALEREGFPSDMQKYQTWKQAVRQ</sequence>
<evidence type="ECO:0000259" key="1">
    <source>
        <dbReference type="Pfam" id="PF01636"/>
    </source>
</evidence>
<gene>
    <name evidence="2" type="ORF">K505DRAFT_410352</name>
</gene>
<dbReference type="Gene3D" id="3.90.1200.10">
    <property type="match status" value="1"/>
</dbReference>
<accession>A0A6A6WZQ3</accession>
<dbReference type="AlphaFoldDB" id="A0A6A6WZQ3"/>
<evidence type="ECO:0000313" key="2">
    <source>
        <dbReference type="EMBL" id="KAF2789425.1"/>
    </source>
</evidence>
<dbReference type="PANTHER" id="PTHR21310">
    <property type="entry name" value="AMINOGLYCOSIDE PHOSPHOTRANSFERASE-RELATED-RELATED"/>
    <property type="match status" value="1"/>
</dbReference>
<dbReference type="InterPro" id="IPR011009">
    <property type="entry name" value="Kinase-like_dom_sf"/>
</dbReference>
<dbReference type="EMBL" id="MU002138">
    <property type="protein sequence ID" value="KAF2789425.1"/>
    <property type="molecule type" value="Genomic_DNA"/>
</dbReference>
<name>A0A6A6WZQ3_9PLEO</name>
<dbReference type="OrthoDB" id="5404599at2759"/>
<dbReference type="InterPro" id="IPR002575">
    <property type="entry name" value="Aminoglycoside_PTrfase"/>
</dbReference>
<dbReference type="SUPFAM" id="SSF56112">
    <property type="entry name" value="Protein kinase-like (PK-like)"/>
    <property type="match status" value="1"/>
</dbReference>
<proteinExistence type="predicted"/>
<reference evidence="2" key="1">
    <citation type="journal article" date="2020" name="Stud. Mycol.">
        <title>101 Dothideomycetes genomes: a test case for predicting lifestyles and emergence of pathogens.</title>
        <authorList>
            <person name="Haridas S."/>
            <person name="Albert R."/>
            <person name="Binder M."/>
            <person name="Bloem J."/>
            <person name="Labutti K."/>
            <person name="Salamov A."/>
            <person name="Andreopoulos B."/>
            <person name="Baker S."/>
            <person name="Barry K."/>
            <person name="Bills G."/>
            <person name="Bluhm B."/>
            <person name="Cannon C."/>
            <person name="Castanera R."/>
            <person name="Culley D."/>
            <person name="Daum C."/>
            <person name="Ezra D."/>
            <person name="Gonzalez J."/>
            <person name="Henrissat B."/>
            <person name="Kuo A."/>
            <person name="Liang C."/>
            <person name="Lipzen A."/>
            <person name="Lutzoni F."/>
            <person name="Magnuson J."/>
            <person name="Mondo S."/>
            <person name="Nolan M."/>
            <person name="Ohm R."/>
            <person name="Pangilinan J."/>
            <person name="Park H.-J."/>
            <person name="Ramirez L."/>
            <person name="Alfaro M."/>
            <person name="Sun H."/>
            <person name="Tritt A."/>
            <person name="Yoshinaga Y."/>
            <person name="Zwiers L.-H."/>
            <person name="Turgeon B."/>
            <person name="Goodwin S."/>
            <person name="Spatafora J."/>
            <person name="Crous P."/>
            <person name="Grigoriev I."/>
        </authorList>
    </citation>
    <scope>NUCLEOTIDE SEQUENCE</scope>
    <source>
        <strain evidence="2">CBS 109.77</strain>
    </source>
</reference>
<dbReference type="InterPro" id="IPR051678">
    <property type="entry name" value="AGP_Transferase"/>
</dbReference>
<organism evidence="2 3">
    <name type="scientific">Melanomma pulvis-pyrius CBS 109.77</name>
    <dbReference type="NCBI Taxonomy" id="1314802"/>
    <lineage>
        <taxon>Eukaryota</taxon>
        <taxon>Fungi</taxon>
        <taxon>Dikarya</taxon>
        <taxon>Ascomycota</taxon>
        <taxon>Pezizomycotina</taxon>
        <taxon>Dothideomycetes</taxon>
        <taxon>Pleosporomycetidae</taxon>
        <taxon>Pleosporales</taxon>
        <taxon>Melanommataceae</taxon>
        <taxon>Melanomma</taxon>
    </lineage>
</organism>
<dbReference type="Proteomes" id="UP000799757">
    <property type="component" value="Unassembled WGS sequence"/>
</dbReference>
<dbReference type="PANTHER" id="PTHR21310:SF58">
    <property type="entry name" value="AMINOGLYCOSIDE PHOSPHOTRANSFERASE DOMAIN-CONTAINING PROTEIN"/>
    <property type="match status" value="1"/>
</dbReference>
<keyword evidence="3" id="KW-1185">Reference proteome</keyword>
<dbReference type="CDD" id="cd05120">
    <property type="entry name" value="APH_ChoK_like"/>
    <property type="match status" value="1"/>
</dbReference>
<evidence type="ECO:0000313" key="3">
    <source>
        <dbReference type="Proteomes" id="UP000799757"/>
    </source>
</evidence>
<dbReference type="Gene3D" id="3.30.200.150">
    <property type="match status" value="1"/>
</dbReference>
<feature type="domain" description="Aminoglycoside phosphotransferase" evidence="1">
    <location>
        <begin position="76"/>
        <end position="240"/>
    </location>
</feature>